<dbReference type="PROSITE" id="PS50893">
    <property type="entry name" value="ABC_TRANSPORTER_2"/>
    <property type="match status" value="1"/>
</dbReference>
<gene>
    <name evidence="6" type="ORF">ACFO4R_04375</name>
</gene>
<dbReference type="SUPFAM" id="SSF52540">
    <property type="entry name" value="P-loop containing nucleoside triphosphate hydrolases"/>
    <property type="match status" value="1"/>
</dbReference>
<dbReference type="InterPro" id="IPR027417">
    <property type="entry name" value="P-loop_NTPase"/>
</dbReference>
<keyword evidence="3" id="KW-0547">Nucleotide-binding</keyword>
<comment type="caution">
    <text evidence="6">The sequence shown here is derived from an EMBL/GenBank/DDBJ whole genome shotgun (WGS) entry which is preliminary data.</text>
</comment>
<dbReference type="Pfam" id="PF00005">
    <property type="entry name" value="ABC_tran"/>
    <property type="match status" value="1"/>
</dbReference>
<dbReference type="InterPro" id="IPR017871">
    <property type="entry name" value="ABC_transporter-like_CS"/>
</dbReference>
<dbReference type="PROSITE" id="PS00211">
    <property type="entry name" value="ABC_TRANSPORTER_1"/>
    <property type="match status" value="1"/>
</dbReference>
<keyword evidence="2" id="KW-0813">Transport</keyword>
<proteinExistence type="inferred from homology"/>
<reference evidence="7" key="1">
    <citation type="journal article" date="2019" name="Int. J. Syst. Evol. Microbiol.">
        <title>The Global Catalogue of Microorganisms (GCM) 10K type strain sequencing project: providing services to taxonomists for standard genome sequencing and annotation.</title>
        <authorList>
            <consortium name="The Broad Institute Genomics Platform"/>
            <consortium name="The Broad Institute Genome Sequencing Center for Infectious Disease"/>
            <person name="Wu L."/>
            <person name="Ma J."/>
        </authorList>
    </citation>
    <scope>NUCLEOTIDE SEQUENCE [LARGE SCALE GENOMIC DNA]</scope>
    <source>
        <strain evidence="7">CCUG 46385</strain>
    </source>
</reference>
<dbReference type="Proteomes" id="UP001595916">
    <property type="component" value="Unassembled WGS sequence"/>
</dbReference>
<name>A0ABV9QLP6_9FIRM</name>
<protein>
    <submittedName>
        <fullName evidence="6">Metal ABC transporter ATP-binding protein</fullName>
    </submittedName>
</protein>
<dbReference type="EMBL" id="JBHSHL010000014">
    <property type="protein sequence ID" value="MFC4804311.1"/>
    <property type="molecule type" value="Genomic_DNA"/>
</dbReference>
<dbReference type="RefSeq" id="WP_379787817.1">
    <property type="nucleotide sequence ID" value="NZ_JBHSHL010000014.1"/>
</dbReference>
<dbReference type="SMART" id="SM00382">
    <property type="entry name" value="AAA"/>
    <property type="match status" value="1"/>
</dbReference>
<accession>A0ABV9QLP6</accession>
<keyword evidence="4 6" id="KW-0067">ATP-binding</keyword>
<evidence type="ECO:0000256" key="3">
    <source>
        <dbReference type="ARBA" id="ARBA00022741"/>
    </source>
</evidence>
<dbReference type="Gene3D" id="3.40.50.300">
    <property type="entry name" value="P-loop containing nucleotide triphosphate hydrolases"/>
    <property type="match status" value="1"/>
</dbReference>
<evidence type="ECO:0000256" key="2">
    <source>
        <dbReference type="ARBA" id="ARBA00022448"/>
    </source>
</evidence>
<dbReference type="PANTHER" id="PTHR42734">
    <property type="entry name" value="METAL TRANSPORT SYSTEM ATP-BINDING PROTEIN TM_0124-RELATED"/>
    <property type="match status" value="1"/>
</dbReference>
<dbReference type="CDD" id="cd03235">
    <property type="entry name" value="ABC_Metallic_Cations"/>
    <property type="match status" value="1"/>
</dbReference>
<keyword evidence="7" id="KW-1185">Reference proteome</keyword>
<feature type="domain" description="ABC transporter" evidence="5">
    <location>
        <begin position="6"/>
        <end position="226"/>
    </location>
</feature>
<dbReference type="GO" id="GO:0005524">
    <property type="term" value="F:ATP binding"/>
    <property type="evidence" value="ECO:0007669"/>
    <property type="project" value="UniProtKB-KW"/>
</dbReference>
<dbReference type="PANTHER" id="PTHR42734:SF17">
    <property type="entry name" value="METAL TRANSPORT SYSTEM ATP-BINDING PROTEIN TM_0124-RELATED"/>
    <property type="match status" value="1"/>
</dbReference>
<dbReference type="InterPro" id="IPR003439">
    <property type="entry name" value="ABC_transporter-like_ATP-bd"/>
</dbReference>
<evidence type="ECO:0000256" key="4">
    <source>
        <dbReference type="ARBA" id="ARBA00022840"/>
    </source>
</evidence>
<comment type="similarity">
    <text evidence="1">Belongs to the ABC transporter superfamily.</text>
</comment>
<evidence type="ECO:0000259" key="5">
    <source>
        <dbReference type="PROSITE" id="PS50893"/>
    </source>
</evidence>
<dbReference type="InterPro" id="IPR050153">
    <property type="entry name" value="Metal_Ion_Import_ABC"/>
</dbReference>
<organism evidence="6 7">
    <name type="scientific">Filifactor villosus</name>
    <dbReference type="NCBI Taxonomy" id="29374"/>
    <lineage>
        <taxon>Bacteria</taxon>
        <taxon>Bacillati</taxon>
        <taxon>Bacillota</taxon>
        <taxon>Clostridia</taxon>
        <taxon>Peptostreptococcales</taxon>
        <taxon>Filifactoraceae</taxon>
        <taxon>Filifactor</taxon>
    </lineage>
</organism>
<evidence type="ECO:0000313" key="6">
    <source>
        <dbReference type="EMBL" id="MFC4804311.1"/>
    </source>
</evidence>
<dbReference type="InterPro" id="IPR003593">
    <property type="entry name" value="AAA+_ATPase"/>
</dbReference>
<sequence length="226" mass="25204">MSQEQIFIENLTFGYDKEPILKDFSLKVCKGDFVGIIGANGVGKSTMIKLILGQLSAWQGILKINGMSPLQNIKQGGIGYVPQIASSQGQNFPATAMEVVLMGLYKEIGFMRFVKKEHKQKALDALTVVNMQDYKDRLIYKLSGGQKQRVMIAKALVSNPEMLLLDEPTTGVDSKSTEQLMRLLEHLNRVHGITIILISHDVPALKEKVKTLFELKNGQAIQLMER</sequence>
<evidence type="ECO:0000313" key="7">
    <source>
        <dbReference type="Proteomes" id="UP001595916"/>
    </source>
</evidence>
<evidence type="ECO:0000256" key="1">
    <source>
        <dbReference type="ARBA" id="ARBA00005417"/>
    </source>
</evidence>